<accession>A0A0E0Y412</accession>
<dbReference type="SMR" id="A0A0E0Y412"/>
<organism evidence="3 4">
    <name type="scientific">Escherichia coli O104:H4 (strain 2011C-3493)</name>
    <dbReference type="NCBI Taxonomy" id="1133852"/>
    <lineage>
        <taxon>Bacteria</taxon>
        <taxon>Pseudomonadati</taxon>
        <taxon>Pseudomonadota</taxon>
        <taxon>Gammaproteobacteria</taxon>
        <taxon>Enterobacterales</taxon>
        <taxon>Enterobacteriaceae</taxon>
        <taxon>Escherichia</taxon>
    </lineage>
</organism>
<dbReference type="GO" id="GO:0043709">
    <property type="term" value="P:cell adhesion involved in single-species biofilm formation"/>
    <property type="evidence" value="ECO:0007669"/>
    <property type="project" value="TreeGrafter"/>
</dbReference>
<feature type="domain" description="Fimbrial-type adhesion" evidence="2">
    <location>
        <begin position="36"/>
        <end position="197"/>
    </location>
</feature>
<dbReference type="PATRIC" id="fig|1133852.3.peg.4356"/>
<dbReference type="Pfam" id="PF00419">
    <property type="entry name" value="Fimbrial"/>
    <property type="match status" value="1"/>
</dbReference>
<dbReference type="NCBIfam" id="NF011794">
    <property type="entry name" value="PRK15262.1"/>
    <property type="match status" value="1"/>
</dbReference>
<evidence type="ECO:0000313" key="3">
    <source>
        <dbReference type="EMBL" id="AFS76040.1"/>
    </source>
</evidence>
<dbReference type="Gene3D" id="2.60.40.1090">
    <property type="entry name" value="Fimbrial-type adhesion domain"/>
    <property type="match status" value="1"/>
</dbReference>
<dbReference type="InterPro" id="IPR000259">
    <property type="entry name" value="Adhesion_dom_fimbrial"/>
</dbReference>
<name>A0A0E0Y412_ECO1C</name>
<evidence type="ECO:0000313" key="4">
    <source>
        <dbReference type="Proteomes" id="UP000006167"/>
    </source>
</evidence>
<dbReference type="KEGG" id="esl:O3K_20885"/>
<dbReference type="Proteomes" id="UP000006167">
    <property type="component" value="Chromosome"/>
</dbReference>
<evidence type="ECO:0000259" key="2">
    <source>
        <dbReference type="Pfam" id="PF00419"/>
    </source>
</evidence>
<dbReference type="HOGENOM" id="CLU_119930_0_0_6"/>
<dbReference type="RefSeq" id="WP_000553764.1">
    <property type="nucleotide sequence ID" value="NC_018658.1"/>
</dbReference>
<dbReference type="PANTHER" id="PTHR33420:SF5">
    <property type="entry name" value="FIMBRIAL SUBUNIT"/>
    <property type="match status" value="1"/>
</dbReference>
<reference evidence="3 4" key="1">
    <citation type="journal article" date="2012" name="PLoS ONE">
        <title>Genomic comparison of Escherichia coli O104:H4 isolates from 2009 and 2011 reveals plasmid, and prophage heterogeneity, including Shiga toxin encoding phage stx2.</title>
        <authorList>
            <consortium name="Threat Characterization Consortium"/>
            <person name="Ahmed S.A."/>
            <person name="Awosika J."/>
            <person name="Baldwin C."/>
            <person name="Bishop-Lilly K.A."/>
            <person name="Biswas B."/>
            <person name="Broomall S."/>
            <person name="Chain P.S."/>
            <person name="Chertkov O."/>
            <person name="Chokoshvili O."/>
            <person name="Coyne S."/>
            <person name="Davenport K."/>
            <person name="Detter J.C."/>
            <person name="Dorman W."/>
            <person name="Erkkila T.H."/>
            <person name="Folster J.P."/>
            <person name="Frey K.G."/>
            <person name="George M."/>
            <person name="Gleasner C."/>
            <person name="Henry M."/>
            <person name="Hill K.K."/>
            <person name="Hubbard K."/>
            <person name="Insalaco J."/>
            <person name="Johnson S."/>
            <person name="Kitzmiller A."/>
            <person name="Krepps M."/>
            <person name="Lo C.C."/>
            <person name="Luu T."/>
            <person name="McNew L.A."/>
            <person name="Minogue T."/>
            <person name="Munk C.A."/>
            <person name="Osborne B."/>
            <person name="Patel M."/>
            <person name="Reitenga K.G."/>
            <person name="Rosenzweig C.N."/>
            <person name="Shea A."/>
            <person name="Shen X."/>
            <person name="Strockbine N."/>
            <person name="Tarr C."/>
            <person name="Teshima H."/>
            <person name="van Gieson E."/>
            <person name="Verratti K."/>
            <person name="Wolcott M."/>
            <person name="Xie G."/>
            <person name="Sozhamannan S."/>
            <person name="Gibbons H.S."/>
        </authorList>
    </citation>
    <scope>NUCLEOTIDE SEQUENCE [LARGE SCALE GENOMIC DNA]</scope>
    <source>
        <strain evidence="3 4">2011C-3493</strain>
    </source>
</reference>
<dbReference type="GO" id="GO:0009289">
    <property type="term" value="C:pilus"/>
    <property type="evidence" value="ECO:0007669"/>
    <property type="project" value="InterPro"/>
</dbReference>
<feature type="signal peptide" evidence="1">
    <location>
        <begin position="1"/>
        <end position="28"/>
    </location>
</feature>
<dbReference type="InterPro" id="IPR036937">
    <property type="entry name" value="Adhesion_dom_fimbrial_sf"/>
</dbReference>
<dbReference type="EMBL" id="CP003289">
    <property type="protein sequence ID" value="AFS76040.1"/>
    <property type="molecule type" value="Genomic_DNA"/>
</dbReference>
<dbReference type="InterPro" id="IPR050263">
    <property type="entry name" value="Bact_Fimbrial_Adh_Pro"/>
</dbReference>
<dbReference type="GeneID" id="93777298"/>
<dbReference type="SUPFAM" id="SSF49401">
    <property type="entry name" value="Bacterial adhesins"/>
    <property type="match status" value="1"/>
</dbReference>
<dbReference type="InterPro" id="IPR008966">
    <property type="entry name" value="Adhesion_dom_sf"/>
</dbReference>
<evidence type="ECO:0000256" key="1">
    <source>
        <dbReference type="SAM" id="SignalP"/>
    </source>
</evidence>
<feature type="chain" id="PRO_5002376785" evidence="1">
    <location>
        <begin position="29"/>
        <end position="198"/>
    </location>
</feature>
<protein>
    <submittedName>
        <fullName evidence="3">Putative fimbrial protein StaF</fullName>
    </submittedName>
</protein>
<dbReference type="AlphaFoldDB" id="A0A0E0Y412"/>
<gene>
    <name evidence="3" type="ordered locus">O3K_20885</name>
</gene>
<dbReference type="PANTHER" id="PTHR33420">
    <property type="entry name" value="FIMBRIAL SUBUNIT ELFA-RELATED"/>
    <property type="match status" value="1"/>
</dbReference>
<sequence length="198" mass="21450">MHPTQRKLMKRIILFLSLQFPITYPAIAGQDIDLVANVKNSTCKSGISNQGNIDLGVVGVGYFSDNVTPESYQPGGKEFTVTVSDCALQGTGDVLNQLHIDFRALSGVMAAGSRQIFANEVATGAKNVGVVLFSIQDPTNIFNVISSAGNSRSVYPVMTSALHNSSWKFYARMQKIDPALDVISGQVMSHILVDVYYE</sequence>
<keyword evidence="1" id="KW-0732">Signal</keyword>
<proteinExistence type="predicted"/>